<keyword evidence="2" id="KW-1185">Reference proteome</keyword>
<name>A0A392SGF1_9FABA</name>
<proteinExistence type="predicted"/>
<dbReference type="AlphaFoldDB" id="A0A392SGF1"/>
<accession>A0A392SGF1</accession>
<evidence type="ECO:0000313" key="1">
    <source>
        <dbReference type="EMBL" id="MCI47951.1"/>
    </source>
</evidence>
<organism evidence="1 2">
    <name type="scientific">Trifolium medium</name>
    <dbReference type="NCBI Taxonomy" id="97028"/>
    <lineage>
        <taxon>Eukaryota</taxon>
        <taxon>Viridiplantae</taxon>
        <taxon>Streptophyta</taxon>
        <taxon>Embryophyta</taxon>
        <taxon>Tracheophyta</taxon>
        <taxon>Spermatophyta</taxon>
        <taxon>Magnoliopsida</taxon>
        <taxon>eudicotyledons</taxon>
        <taxon>Gunneridae</taxon>
        <taxon>Pentapetalae</taxon>
        <taxon>rosids</taxon>
        <taxon>fabids</taxon>
        <taxon>Fabales</taxon>
        <taxon>Fabaceae</taxon>
        <taxon>Papilionoideae</taxon>
        <taxon>50 kb inversion clade</taxon>
        <taxon>NPAAA clade</taxon>
        <taxon>Hologalegina</taxon>
        <taxon>IRL clade</taxon>
        <taxon>Trifolieae</taxon>
        <taxon>Trifolium</taxon>
    </lineage>
</organism>
<comment type="caution">
    <text evidence="1">The sequence shown here is derived from an EMBL/GenBank/DDBJ whole genome shotgun (WGS) entry which is preliminary data.</text>
</comment>
<evidence type="ECO:0000313" key="2">
    <source>
        <dbReference type="Proteomes" id="UP000265520"/>
    </source>
</evidence>
<dbReference type="EMBL" id="LXQA010379430">
    <property type="protein sequence ID" value="MCI47951.1"/>
    <property type="molecule type" value="Genomic_DNA"/>
</dbReference>
<reference evidence="1 2" key="1">
    <citation type="journal article" date="2018" name="Front. Plant Sci.">
        <title>Red Clover (Trifolium pratense) and Zigzag Clover (T. medium) - A Picture of Genomic Similarities and Differences.</title>
        <authorList>
            <person name="Dluhosova J."/>
            <person name="Istvanek J."/>
            <person name="Nedelnik J."/>
            <person name="Repkova J."/>
        </authorList>
    </citation>
    <scope>NUCLEOTIDE SEQUENCE [LARGE SCALE GENOMIC DNA]</scope>
    <source>
        <strain evidence="2">cv. 10/8</strain>
        <tissue evidence="1">Leaf</tissue>
    </source>
</reference>
<dbReference type="Proteomes" id="UP000265520">
    <property type="component" value="Unassembled WGS sequence"/>
</dbReference>
<sequence>VDFGGFSFENPKQIMSIECLPSEGMARLARTSRFVSPGLVVCRLDTGTFGFGLATSSLSLA</sequence>
<protein>
    <submittedName>
        <fullName evidence="1">Uncharacterized protein</fullName>
    </submittedName>
</protein>
<feature type="non-terminal residue" evidence="1">
    <location>
        <position position="61"/>
    </location>
</feature>
<feature type="non-terminal residue" evidence="1">
    <location>
        <position position="1"/>
    </location>
</feature>